<protein>
    <submittedName>
        <fullName evidence="1">Uncharacterized protein</fullName>
    </submittedName>
</protein>
<dbReference type="AlphaFoldDB" id="A0A4S8LAX9"/>
<keyword evidence="2" id="KW-1185">Reference proteome</keyword>
<accession>A0A4S8LAX9</accession>
<proteinExistence type="predicted"/>
<reference evidence="1 2" key="1">
    <citation type="journal article" date="2019" name="Nat. Ecol. Evol.">
        <title>Megaphylogeny resolves global patterns of mushroom evolution.</title>
        <authorList>
            <person name="Varga T."/>
            <person name="Krizsan K."/>
            <person name="Foldi C."/>
            <person name="Dima B."/>
            <person name="Sanchez-Garcia M."/>
            <person name="Sanchez-Ramirez S."/>
            <person name="Szollosi G.J."/>
            <person name="Szarkandi J.G."/>
            <person name="Papp V."/>
            <person name="Albert L."/>
            <person name="Andreopoulos W."/>
            <person name="Angelini C."/>
            <person name="Antonin V."/>
            <person name="Barry K.W."/>
            <person name="Bougher N.L."/>
            <person name="Buchanan P."/>
            <person name="Buyck B."/>
            <person name="Bense V."/>
            <person name="Catcheside P."/>
            <person name="Chovatia M."/>
            <person name="Cooper J."/>
            <person name="Damon W."/>
            <person name="Desjardin D."/>
            <person name="Finy P."/>
            <person name="Geml J."/>
            <person name="Haridas S."/>
            <person name="Hughes K."/>
            <person name="Justo A."/>
            <person name="Karasinski D."/>
            <person name="Kautmanova I."/>
            <person name="Kiss B."/>
            <person name="Kocsube S."/>
            <person name="Kotiranta H."/>
            <person name="LaButti K.M."/>
            <person name="Lechner B.E."/>
            <person name="Liimatainen K."/>
            <person name="Lipzen A."/>
            <person name="Lukacs Z."/>
            <person name="Mihaltcheva S."/>
            <person name="Morgado L.N."/>
            <person name="Niskanen T."/>
            <person name="Noordeloos M.E."/>
            <person name="Ohm R.A."/>
            <person name="Ortiz-Santana B."/>
            <person name="Ovrebo C."/>
            <person name="Racz N."/>
            <person name="Riley R."/>
            <person name="Savchenko A."/>
            <person name="Shiryaev A."/>
            <person name="Soop K."/>
            <person name="Spirin V."/>
            <person name="Szebenyi C."/>
            <person name="Tomsovsky M."/>
            <person name="Tulloss R.E."/>
            <person name="Uehling J."/>
            <person name="Grigoriev I.V."/>
            <person name="Vagvolgyi C."/>
            <person name="Papp T."/>
            <person name="Martin F.M."/>
            <person name="Miettinen O."/>
            <person name="Hibbett D.S."/>
            <person name="Nagy L.G."/>
        </authorList>
    </citation>
    <scope>NUCLEOTIDE SEQUENCE [LARGE SCALE GENOMIC DNA]</scope>
    <source>
        <strain evidence="1 2">CBS 962.96</strain>
    </source>
</reference>
<dbReference type="OrthoDB" id="9909019at2759"/>
<evidence type="ECO:0000313" key="1">
    <source>
        <dbReference type="EMBL" id="THU85790.1"/>
    </source>
</evidence>
<gene>
    <name evidence="1" type="ORF">K435DRAFT_805610</name>
</gene>
<dbReference type="EMBL" id="ML179529">
    <property type="protein sequence ID" value="THU85790.1"/>
    <property type="molecule type" value="Genomic_DNA"/>
</dbReference>
<dbReference type="Proteomes" id="UP000297245">
    <property type="component" value="Unassembled WGS sequence"/>
</dbReference>
<organism evidence="1 2">
    <name type="scientific">Dendrothele bispora (strain CBS 962.96)</name>
    <dbReference type="NCBI Taxonomy" id="1314807"/>
    <lineage>
        <taxon>Eukaryota</taxon>
        <taxon>Fungi</taxon>
        <taxon>Dikarya</taxon>
        <taxon>Basidiomycota</taxon>
        <taxon>Agaricomycotina</taxon>
        <taxon>Agaricomycetes</taxon>
        <taxon>Agaricomycetidae</taxon>
        <taxon>Agaricales</taxon>
        <taxon>Agaricales incertae sedis</taxon>
        <taxon>Dendrothele</taxon>
    </lineage>
</organism>
<name>A0A4S8LAX9_DENBC</name>
<evidence type="ECO:0000313" key="2">
    <source>
        <dbReference type="Proteomes" id="UP000297245"/>
    </source>
</evidence>
<sequence length="143" mass="16157">MDISYTKHIPSIFSQRRSSSPLSSSHYPWTRTADSLAITGAAGLFSPTFAVVLISTETVRFCQQPPKMFPKHLLWASPKRSTDEYAYKASSPLENCLRDEGTGRLNTARAELTKCRKCGQMRPENWRLKRGERITVGYVTAAW</sequence>